<keyword evidence="2" id="KW-0732">Signal</keyword>
<feature type="signal peptide" evidence="2">
    <location>
        <begin position="1"/>
        <end position="24"/>
    </location>
</feature>
<evidence type="ECO:0000313" key="3">
    <source>
        <dbReference type="EMBL" id="EGK61983.1"/>
    </source>
</evidence>
<proteinExistence type="predicted"/>
<dbReference type="EMBL" id="AFHQ01000009">
    <property type="protein sequence ID" value="EGK61983.1"/>
    <property type="molecule type" value="Genomic_DNA"/>
</dbReference>
<feature type="region of interest" description="Disordered" evidence="1">
    <location>
        <begin position="35"/>
        <end position="68"/>
    </location>
</feature>
<protein>
    <submittedName>
        <fullName evidence="3">Uncharacterized protein</fullName>
    </submittedName>
</protein>
<reference evidence="3 4" key="1">
    <citation type="submission" date="2011-04" db="EMBL/GenBank/DDBJ databases">
        <authorList>
            <person name="Muzny D."/>
            <person name="Qin X."/>
            <person name="Deng J."/>
            <person name="Jiang H."/>
            <person name="Liu Y."/>
            <person name="Qu J."/>
            <person name="Song X.-Z."/>
            <person name="Zhang L."/>
            <person name="Thornton R."/>
            <person name="Coyle M."/>
            <person name="Francisco L."/>
            <person name="Jackson L."/>
            <person name="Javaid M."/>
            <person name="Korchina V."/>
            <person name="Kovar C."/>
            <person name="Mata R."/>
            <person name="Mathew T."/>
            <person name="Ngo R."/>
            <person name="Nguyen L."/>
            <person name="Nguyen N."/>
            <person name="Okwuonu G."/>
            <person name="Ongeri F."/>
            <person name="Pham C."/>
            <person name="Simmons D."/>
            <person name="Wilczek-Boney K."/>
            <person name="Hale W."/>
            <person name="Jakkamsetti A."/>
            <person name="Pham P."/>
            <person name="Ruth R."/>
            <person name="San Lucas F."/>
            <person name="Warren J."/>
            <person name="Zhang J."/>
            <person name="Zhao Z."/>
            <person name="Zhou C."/>
            <person name="Zhu D."/>
            <person name="Lee S."/>
            <person name="Bess C."/>
            <person name="Blankenburg K."/>
            <person name="Forbes L."/>
            <person name="Fu Q."/>
            <person name="Gubbala S."/>
            <person name="Hirani K."/>
            <person name="Jayaseelan J.C."/>
            <person name="Lara F."/>
            <person name="Munidasa M."/>
            <person name="Palculict T."/>
            <person name="Patil S."/>
            <person name="Pu L.-L."/>
            <person name="Saada N."/>
            <person name="Tang L."/>
            <person name="Weissenberger G."/>
            <person name="Zhu Y."/>
            <person name="Hemphill L."/>
            <person name="Shang Y."/>
            <person name="Youmans B."/>
            <person name="Ayvaz T."/>
            <person name="Ross M."/>
            <person name="Santibanez J."/>
            <person name="Aqrawi P."/>
            <person name="Gross S."/>
            <person name="Joshi V."/>
            <person name="Fowler G."/>
            <person name="Nazareth L."/>
            <person name="Reid J."/>
            <person name="Worley K."/>
            <person name="Petrosino J."/>
            <person name="Highlander S."/>
            <person name="Gibbs R."/>
        </authorList>
    </citation>
    <scope>NUCLEOTIDE SEQUENCE [LARGE SCALE GENOMIC DNA]</scope>
    <source>
        <strain evidence="3 4">DSM 2778</strain>
    </source>
</reference>
<sequence>MKRWRGLALGTLTIFLLSAPAADAAEATTTTVRSSVADDNAARDAERAAKAAARAERQAERAAARAERQRAIAEAKAARVAAKDTPDAAPVRISENPPAAVAQTAAPIVEALSESTTEGAAPAVPASTVEATAPAASLTEKKAARAERQQALADRKAERAAVKAERKAALAAAKEEKRAAKAAEKAEKKTARAEKVAQNKRDRGSRYKTLFTDNGFTYYMDATNTRWVPRPYNSSEYMIDAWVRLVENTTGEPLVEDGKIRPAKYFLEHYYISPQRREIMFISQLEVTGRPENAVKERPYDPRNWEQLVPGSIEDAIFEAVTKRMSSAPGAKTGGMSVRDMVEEYARISF</sequence>
<gene>
    <name evidence="3" type="ORF">HMPREF9081_0393</name>
</gene>
<feature type="compositionally biased region" description="Basic and acidic residues" evidence="1">
    <location>
        <begin position="139"/>
        <end position="157"/>
    </location>
</feature>
<keyword evidence="4" id="KW-1185">Reference proteome</keyword>
<dbReference type="OrthoDB" id="1665346at2"/>
<accession>F5RJF8</accession>
<dbReference type="Proteomes" id="UP000004067">
    <property type="component" value="Unassembled WGS sequence"/>
</dbReference>
<evidence type="ECO:0000256" key="2">
    <source>
        <dbReference type="SAM" id="SignalP"/>
    </source>
</evidence>
<feature type="region of interest" description="Disordered" evidence="1">
    <location>
        <begin position="114"/>
        <end position="157"/>
    </location>
</feature>
<dbReference type="AlphaFoldDB" id="F5RJF8"/>
<dbReference type="HOGENOM" id="CLU_083322_0_0_9"/>
<dbReference type="STRING" id="888060.HMPREF9081_0393"/>
<organism evidence="3 4">
    <name type="scientific">Centipeda periodontii DSM 2778</name>
    <dbReference type="NCBI Taxonomy" id="888060"/>
    <lineage>
        <taxon>Bacteria</taxon>
        <taxon>Bacillati</taxon>
        <taxon>Bacillota</taxon>
        <taxon>Negativicutes</taxon>
        <taxon>Selenomonadales</taxon>
        <taxon>Selenomonadaceae</taxon>
        <taxon>Centipeda</taxon>
    </lineage>
</organism>
<name>F5RJF8_9FIRM</name>
<feature type="region of interest" description="Disordered" evidence="1">
    <location>
        <begin position="180"/>
        <end position="202"/>
    </location>
</feature>
<feature type="chain" id="PRO_5003331127" evidence="2">
    <location>
        <begin position="25"/>
        <end position="350"/>
    </location>
</feature>
<evidence type="ECO:0000256" key="1">
    <source>
        <dbReference type="SAM" id="MobiDB-lite"/>
    </source>
</evidence>
<evidence type="ECO:0000313" key="4">
    <source>
        <dbReference type="Proteomes" id="UP000004067"/>
    </source>
</evidence>
<dbReference type="RefSeq" id="WP_006305224.1">
    <property type="nucleotide sequence ID" value="NZ_GL892076.1"/>
</dbReference>
<feature type="compositionally biased region" description="Basic and acidic residues" evidence="1">
    <location>
        <begin position="40"/>
        <end position="68"/>
    </location>
</feature>
<comment type="caution">
    <text evidence="3">The sequence shown here is derived from an EMBL/GenBank/DDBJ whole genome shotgun (WGS) entry which is preliminary data.</text>
</comment>
<dbReference type="eggNOG" id="ENOG5032YJE">
    <property type="taxonomic scope" value="Bacteria"/>
</dbReference>